<feature type="region of interest" description="Disordered" evidence="5">
    <location>
        <begin position="1359"/>
        <end position="1391"/>
    </location>
</feature>
<evidence type="ECO:0000256" key="1">
    <source>
        <dbReference type="ARBA" id="ARBA00004123"/>
    </source>
</evidence>
<dbReference type="PROSITE" id="PS50888">
    <property type="entry name" value="BHLH"/>
    <property type="match status" value="1"/>
</dbReference>
<keyword evidence="2" id="KW-0805">Transcription regulation</keyword>
<feature type="compositionally biased region" description="Basic and acidic residues" evidence="5">
    <location>
        <begin position="440"/>
        <end position="455"/>
    </location>
</feature>
<feature type="compositionally biased region" description="Basic and acidic residues" evidence="5">
    <location>
        <begin position="527"/>
        <end position="542"/>
    </location>
</feature>
<keyword evidence="3" id="KW-0804">Transcription</keyword>
<feature type="compositionally biased region" description="Basic and acidic residues" evidence="5">
    <location>
        <begin position="1627"/>
        <end position="1639"/>
    </location>
</feature>
<dbReference type="SUPFAM" id="SSF81383">
    <property type="entry name" value="F-box domain"/>
    <property type="match status" value="1"/>
</dbReference>
<dbReference type="InterPro" id="IPR046341">
    <property type="entry name" value="SET_dom_sf"/>
</dbReference>
<feature type="compositionally biased region" description="Basic and acidic residues" evidence="5">
    <location>
        <begin position="462"/>
        <end position="517"/>
    </location>
</feature>
<dbReference type="SMART" id="SM00353">
    <property type="entry name" value="HLH"/>
    <property type="match status" value="1"/>
</dbReference>
<reference evidence="8 9" key="1">
    <citation type="submission" date="2021-02" db="EMBL/GenBank/DDBJ databases">
        <title>Plant Genome Project.</title>
        <authorList>
            <person name="Zhang R.-G."/>
        </authorList>
    </citation>
    <scope>NUCLEOTIDE SEQUENCE [LARGE SCALE GENOMIC DNA]</scope>
    <source>
        <tissue evidence="8">Leaves</tissue>
    </source>
</reference>
<feature type="compositionally biased region" description="Acidic residues" evidence="5">
    <location>
        <begin position="1187"/>
        <end position="1197"/>
    </location>
</feature>
<evidence type="ECO:0000313" key="8">
    <source>
        <dbReference type="EMBL" id="KAH7576805.1"/>
    </source>
</evidence>
<dbReference type="Gene3D" id="4.10.280.10">
    <property type="entry name" value="Helix-loop-helix DNA-binding domain"/>
    <property type="match status" value="1"/>
</dbReference>
<dbReference type="InterPro" id="IPR057851">
    <property type="entry name" value="ATXR3_GYF"/>
</dbReference>
<comment type="caution">
    <text evidence="8">The sequence shown here is derived from an EMBL/GenBank/DDBJ whole genome shotgun (WGS) entry which is preliminary data.</text>
</comment>
<feature type="compositionally biased region" description="Basic and acidic residues" evidence="5">
    <location>
        <begin position="357"/>
        <end position="421"/>
    </location>
</feature>
<feature type="region of interest" description="Disordered" evidence="5">
    <location>
        <begin position="1616"/>
        <end position="1672"/>
    </location>
</feature>
<sequence>MKKNVEDIVADLFTQLLDFLAANTTNKSNCKKNGVSSKTVKKRIVKVKKVITVKKGETQKSGGTKQNNKAVENGGAGGGNGASVDKDKVKSEEVEEGELGTLKWENGEFVQPEKSQSQLPSQPQSQLLSQSQSRRSEIEKGEIVVSSSSWRRGETEKGEFGSWRGGKDEIEKGEFIPDRWHKGDVVKDEYGYSRPRRYDYKLERTPPSGKYSSEDVYRMKDFNRSGSQHTKSLSRWESCQERNVRISSKVVDDEGLYKNDYSNGKSQGRDYSAGNRLKRHGTDSDSGERKYYGDYGDFGGSKSRRLADDNNARTVHSEHYSRHSVERFYRNSSSSRIPSLDKYSSRHHESSLSSRVVYDRHGRSPDHSERSPRERSRYYDHRGRSPSRRERSPYSRERSPYSWDRSPHARDRSPHAREKSPCYRSRHYDHRNRSPIKAELSPHDRARVYDRRDRTPNYVERSPLDRSRPIHSRETSRKSGAGEKRNSQYDGKGQEDKLGQRDGNVRHSHSSTKESQDRSSVQDFNVPEEKNIKCESQKEEPSHSFVGNCKESPHVDVAPPEELVSMEEDMDICDTPPHVPIVTESAIGKWFYLDYFGLECGPSKLCELKALVEEGVLMSDHLIKHVDSDRWVAVENAVSPLVTVSFPSIVSDSVTQLVNPPEAPGNLLADTGDTMQYCGEETQVTLPQPMCPDDSVAASESLEDLHIDDRIGALLGGFTVIPGKEIETLGVLHSILDALGKAGRFVLVCKIYQLKAVSVAFGFLISWALQVLLAGREAKASMSCHIRELEVSDKKADELSRNSEIKLIEPTEFRFEKDHGLASFESDDWFSGRWSCKGGDWKRNDEAAQERSSRRKLVLNDGFPLCQMSKSGCEDPRWHQKDDLYYPSHSRKLELPPWAFSCPDERNDGSGISKPAQTKPTVVRGVKGTMRPVVRINACVVNDHGSFVSEPRLKVRGKEKYSSRSARPYPSAGDVRRSLAETDSHSKTINDQDSRLFWKSRASINTPKDRLCTADDLQLQLGEWYYLDGAGHERGPSSFSELQLLVDQGVIQKHTSVFRKFDKVWVPITSSAETSDVTVRIQLENVTPSGDSSRSLTQLQGAALAESESNVNSNSFHSMHPQFIAYTRWKLHELVMKSYKREFAAAINEALDPWISAKQPKKETEKLIYRISEGDARAGKRSRVQADESDEDEEMEEDMHTIQDDSTFEELCGDVFFHGEESSGSETELGSWGLLDGHVLARVFHFLRLDMKSLTVASLTCKHWRSAVSFYKGISRQVDLSYMGPQCSDFIIRNIMSGYNKEKLNSMVLVGCTNVTSAMLEEILRLFPCISSVDIRGCGQLGELAHKFPNLNWLKTQSSRGNKISNESNSKVRSLKQITEKSSSVSKSKGLGGDMDDFGELKDYFDSVDKRDSANQAFRRSFYQRSKVFDARRSSSILSRDARTRRWAIKKSENGYKRMEEFLASSLKDIMRENTFDFFVPKVGEIEERMKSGYYIGHGLSSVKDDISRMCRDAIKVKNRGGAGDMNHIVTLFIQLATRLEQGAKSSYYEREEMMKFWKDESPAASKYKKKLSKAVSERKYMNRSNCASVANGDFYNGEYASDREIRKRLSKLNRKSLDSGTETSDDLDRSSEDGKSDSESTVSDTDSDLGFRSESRPGESRGDGYFTADEGLDSITDEREWGARMTKAGLVPPVTRKYEVIDQYVIVADEEDVMRKMRVSLPEDYAEKLNAQKNGNEELDMELPEVKEYQPRKQLGDQVIEQEVYGIDPYTHNLLLDSMPEELDWSLLEKHLFIEDVLLRTLNKQVRDFTGTGNTPMIYTLQPVIEEIRRAAEEDCDVRTIKVCQGILKAIDNRPDDRYVAYRKGLGVVCNKERGFGKDDFVVEFLGEVYPVWKWLEKQDGIRSLQKNSKEPAPEFYNIYLERPKGDADGYDLVVVDAMHKANYASRICHSCRPNCEAKVTAVDGQYQIGIYTVREIQYGEEITFDYNSVTESKEEYEASVCLCGSQVCRGSYLNLTGEGAFEKVLKEWHGLLDRHQLMLEACELNSVTEEDYLDLGRAGLGSCLLGGLPNWVVAYSARLVRFINLERTKLPEEILKHNVEEKRKYFSDICLEVEKSDAEVQAEGVYNQRLQNLAVTLDKVRYVMRCVFGDPKKAPPPLEKLSPEETVSFLWRGEGSLVEELLQCMAPHVEEDVLNDLKSKIQSHDPSDSDDIQKELQRSLLWLRDELRNLPCTYKCRNDAAADLIHIYAYTKCFFRLREYKTFTSPPVYISPLDLGPKYTEKLGAGFHEYRKTYGENYCLGQLIFWHIQTYTDPDCTLARASRGCLSLPNIGSFYAKIQKQSRHRVYGPRTLKFMLSRMEKQPQRSWPKDDIWSFKNSPKVFGSPMLDVVLNGSTLDRDMVHWLKHRPAIFQAMWDRFNNTFFTDKHNLTPLPPSDFTPLLHNNQLAFSSFNFPLKHDVDPTQLFDFFSKTQQHYQHKLAETSSSSSSFALKRPRFDSYPPQAHSFLSANHVSVSPPVLLKHSNRSQKLSDKTRSLQKLLPSDKKMDIATMLEEAYKYVRYLQAQVRAIESMPLESSFVAQNDCDWACFGGGSGLGMLNRQQLLQVLVNSPGAQTMLYSQGFCVYSLEQLLLINKLSQAKLFMKK</sequence>
<dbReference type="Proteomes" id="UP000827721">
    <property type="component" value="Unassembled WGS sequence"/>
</dbReference>
<dbReference type="CDD" id="cd09917">
    <property type="entry name" value="F-box_SF"/>
    <property type="match status" value="1"/>
</dbReference>
<feature type="domain" description="SET" evidence="6">
    <location>
        <begin position="1846"/>
        <end position="1989"/>
    </location>
</feature>
<feature type="compositionally biased region" description="Basic and acidic residues" evidence="5">
    <location>
        <begin position="974"/>
        <end position="987"/>
    </location>
</feature>
<protein>
    <recommendedName>
        <fullName evidence="10">SET domain-containing protein</fullName>
    </recommendedName>
</protein>
<dbReference type="SUPFAM" id="SSF47459">
    <property type="entry name" value="HLH, helix-loop-helix DNA-binding domain"/>
    <property type="match status" value="1"/>
</dbReference>
<evidence type="ECO:0000256" key="4">
    <source>
        <dbReference type="ARBA" id="ARBA00023242"/>
    </source>
</evidence>
<feature type="compositionally biased region" description="Basic and acidic residues" evidence="5">
    <location>
        <begin position="151"/>
        <end position="178"/>
    </location>
</feature>
<dbReference type="InterPro" id="IPR011598">
    <property type="entry name" value="bHLH_dom"/>
</dbReference>
<proteinExistence type="predicted"/>
<gene>
    <name evidence="8" type="ORF">JRO89_XS01G0152900</name>
</gene>
<accession>A0ABQ8IJY3</accession>
<evidence type="ECO:0000259" key="7">
    <source>
        <dbReference type="PROSITE" id="PS50888"/>
    </source>
</evidence>
<comment type="subcellular location">
    <subcellularLocation>
        <location evidence="1">Nucleus</location>
    </subcellularLocation>
</comment>
<dbReference type="Pfam" id="PF25531">
    <property type="entry name" value="GYF_ATXR3"/>
    <property type="match status" value="2"/>
</dbReference>
<dbReference type="InterPro" id="IPR036047">
    <property type="entry name" value="F-box-like_dom_sf"/>
</dbReference>
<feature type="compositionally biased region" description="Basic residues" evidence="5">
    <location>
        <begin position="424"/>
        <end position="434"/>
    </location>
</feature>
<keyword evidence="9" id="KW-1185">Reference proteome</keyword>
<feature type="compositionally biased region" description="Low complexity" evidence="5">
    <location>
        <begin position="115"/>
        <end position="133"/>
    </location>
</feature>
<dbReference type="PANTHER" id="PTHR46655">
    <property type="entry name" value="HISTONE-LYSINE N-METHYLTRANSFERASE ATXR3"/>
    <property type="match status" value="1"/>
</dbReference>
<evidence type="ECO:0000256" key="2">
    <source>
        <dbReference type="ARBA" id="ARBA00023015"/>
    </source>
</evidence>
<keyword evidence="4" id="KW-0539">Nucleus</keyword>
<evidence type="ECO:0000313" key="9">
    <source>
        <dbReference type="Proteomes" id="UP000827721"/>
    </source>
</evidence>
<feature type="compositionally biased region" description="Polar residues" evidence="5">
    <location>
        <begin position="1359"/>
        <end position="1372"/>
    </location>
</feature>
<evidence type="ECO:0000256" key="5">
    <source>
        <dbReference type="SAM" id="MobiDB-lite"/>
    </source>
</evidence>
<feature type="region of interest" description="Disordered" evidence="5">
    <location>
        <begin position="196"/>
        <end position="216"/>
    </location>
</feature>
<dbReference type="SUPFAM" id="SSF82199">
    <property type="entry name" value="SET domain"/>
    <property type="match status" value="1"/>
</dbReference>
<dbReference type="CDD" id="cd10531">
    <property type="entry name" value="SET_SETD2-like"/>
    <property type="match status" value="1"/>
</dbReference>
<dbReference type="Gene3D" id="2.170.270.10">
    <property type="entry name" value="SET domain"/>
    <property type="match status" value="1"/>
</dbReference>
<feature type="domain" description="BHLH" evidence="7">
    <location>
        <begin position="2515"/>
        <end position="2564"/>
    </location>
</feature>
<dbReference type="InterPro" id="IPR045606">
    <property type="entry name" value="ATXR3_C"/>
</dbReference>
<feature type="region of interest" description="Disordered" evidence="5">
    <location>
        <begin position="55"/>
        <end position="178"/>
    </location>
</feature>
<dbReference type="InterPro" id="IPR036638">
    <property type="entry name" value="HLH_DNA-bd_sf"/>
</dbReference>
<dbReference type="PANTHER" id="PTHR46655:SF1">
    <property type="entry name" value="HISTONE-LYSINE N-METHYLTRANSFERASE ATXR3"/>
    <property type="match status" value="1"/>
</dbReference>
<dbReference type="Pfam" id="PF19633">
    <property type="entry name" value="SDG2_C"/>
    <property type="match status" value="1"/>
</dbReference>
<feature type="compositionally biased region" description="Basic and acidic residues" evidence="5">
    <location>
        <begin position="1650"/>
        <end position="1663"/>
    </location>
</feature>
<dbReference type="InterPro" id="IPR001214">
    <property type="entry name" value="SET_dom"/>
</dbReference>
<dbReference type="EMBL" id="JAFEMO010000001">
    <property type="protein sequence ID" value="KAH7576805.1"/>
    <property type="molecule type" value="Genomic_DNA"/>
</dbReference>
<feature type="compositionally biased region" description="Basic and acidic residues" evidence="5">
    <location>
        <begin position="305"/>
        <end position="329"/>
    </location>
</feature>
<dbReference type="PROSITE" id="PS50280">
    <property type="entry name" value="SET"/>
    <property type="match status" value="1"/>
</dbReference>
<evidence type="ECO:0000259" key="6">
    <source>
        <dbReference type="PROSITE" id="PS50280"/>
    </source>
</evidence>
<dbReference type="Pfam" id="PF00856">
    <property type="entry name" value="SET"/>
    <property type="match status" value="1"/>
</dbReference>
<feature type="compositionally biased region" description="Basic and acidic residues" evidence="5">
    <location>
        <begin position="280"/>
        <end position="292"/>
    </location>
</feature>
<organism evidence="8 9">
    <name type="scientific">Xanthoceras sorbifolium</name>
    <dbReference type="NCBI Taxonomy" id="99658"/>
    <lineage>
        <taxon>Eukaryota</taxon>
        <taxon>Viridiplantae</taxon>
        <taxon>Streptophyta</taxon>
        <taxon>Embryophyta</taxon>
        <taxon>Tracheophyta</taxon>
        <taxon>Spermatophyta</taxon>
        <taxon>Magnoliopsida</taxon>
        <taxon>eudicotyledons</taxon>
        <taxon>Gunneridae</taxon>
        <taxon>Pentapetalae</taxon>
        <taxon>rosids</taxon>
        <taxon>malvids</taxon>
        <taxon>Sapindales</taxon>
        <taxon>Sapindaceae</taxon>
        <taxon>Xanthoceroideae</taxon>
        <taxon>Xanthoceras</taxon>
    </lineage>
</organism>
<feature type="region of interest" description="Disordered" evidence="5">
    <location>
        <begin position="252"/>
        <end position="554"/>
    </location>
</feature>
<feature type="region of interest" description="Disordered" evidence="5">
    <location>
        <begin position="1179"/>
        <end position="1202"/>
    </location>
</feature>
<name>A0ABQ8IJY3_9ROSI</name>
<feature type="compositionally biased region" description="Polar residues" evidence="5">
    <location>
        <begin position="59"/>
        <end position="70"/>
    </location>
</feature>
<feature type="region of interest" description="Disordered" evidence="5">
    <location>
        <begin position="957"/>
        <end position="987"/>
    </location>
</feature>
<dbReference type="SMART" id="SM00317">
    <property type="entry name" value="SET"/>
    <property type="match status" value="1"/>
</dbReference>
<evidence type="ECO:0000256" key="3">
    <source>
        <dbReference type="ARBA" id="ARBA00023163"/>
    </source>
</evidence>
<evidence type="ECO:0008006" key="10">
    <source>
        <dbReference type="Google" id="ProtNLM"/>
    </source>
</evidence>